<dbReference type="GeneID" id="93609429"/>
<dbReference type="AlphaFoldDB" id="I1BNH3"/>
<dbReference type="VEuPathDB" id="FungiDB:RO3G_02457"/>
<dbReference type="InParanoid" id="I1BNH3"/>
<gene>
    <name evidence="1" type="ORF">RO3G_02457</name>
</gene>
<organism evidence="1 2">
    <name type="scientific">Rhizopus delemar (strain RA 99-880 / ATCC MYA-4621 / FGSC 9543 / NRRL 43880)</name>
    <name type="common">Mucormycosis agent</name>
    <name type="synonym">Rhizopus arrhizus var. delemar</name>
    <dbReference type="NCBI Taxonomy" id="246409"/>
    <lineage>
        <taxon>Eukaryota</taxon>
        <taxon>Fungi</taxon>
        <taxon>Fungi incertae sedis</taxon>
        <taxon>Mucoromycota</taxon>
        <taxon>Mucoromycotina</taxon>
        <taxon>Mucoromycetes</taxon>
        <taxon>Mucorales</taxon>
        <taxon>Mucorineae</taxon>
        <taxon>Rhizopodaceae</taxon>
        <taxon>Rhizopus</taxon>
    </lineage>
</organism>
<proteinExistence type="predicted"/>
<accession>I1BNH3</accession>
<sequence length="69" mass="7887">MTNKQASDQYFLKRICLAKAIKSMDEIGKDSWEKSVIFNQSFVKEILSHKQQNTSSLLSLCSPYVTTNL</sequence>
<dbReference type="OrthoDB" id="2285112at2759"/>
<protein>
    <submittedName>
        <fullName evidence="1">Uncharacterized protein</fullName>
    </submittedName>
</protein>
<evidence type="ECO:0000313" key="2">
    <source>
        <dbReference type="Proteomes" id="UP000009138"/>
    </source>
</evidence>
<name>I1BNH3_RHIO9</name>
<evidence type="ECO:0000313" key="1">
    <source>
        <dbReference type="EMBL" id="EIE77753.1"/>
    </source>
</evidence>
<dbReference type="RefSeq" id="XP_067513149.1">
    <property type="nucleotide sequence ID" value="XM_067657048.1"/>
</dbReference>
<dbReference type="EMBL" id="CH476733">
    <property type="protein sequence ID" value="EIE77753.1"/>
    <property type="molecule type" value="Genomic_DNA"/>
</dbReference>
<dbReference type="Proteomes" id="UP000009138">
    <property type="component" value="Unassembled WGS sequence"/>
</dbReference>
<reference evidence="1 2" key="1">
    <citation type="journal article" date="2009" name="PLoS Genet.">
        <title>Genomic analysis of the basal lineage fungus Rhizopus oryzae reveals a whole-genome duplication.</title>
        <authorList>
            <person name="Ma L.-J."/>
            <person name="Ibrahim A.S."/>
            <person name="Skory C."/>
            <person name="Grabherr M.G."/>
            <person name="Burger G."/>
            <person name="Butler M."/>
            <person name="Elias M."/>
            <person name="Idnurm A."/>
            <person name="Lang B.F."/>
            <person name="Sone T."/>
            <person name="Abe A."/>
            <person name="Calvo S.E."/>
            <person name="Corrochano L.M."/>
            <person name="Engels R."/>
            <person name="Fu J."/>
            <person name="Hansberg W."/>
            <person name="Kim J.-M."/>
            <person name="Kodira C.D."/>
            <person name="Koehrsen M.J."/>
            <person name="Liu B."/>
            <person name="Miranda-Saavedra D."/>
            <person name="O'Leary S."/>
            <person name="Ortiz-Castellanos L."/>
            <person name="Poulter R."/>
            <person name="Rodriguez-Romero J."/>
            <person name="Ruiz-Herrera J."/>
            <person name="Shen Y.-Q."/>
            <person name="Zeng Q."/>
            <person name="Galagan J."/>
            <person name="Birren B.W."/>
            <person name="Cuomo C.A."/>
            <person name="Wickes B.L."/>
        </authorList>
    </citation>
    <scope>NUCLEOTIDE SEQUENCE [LARGE SCALE GENOMIC DNA]</scope>
    <source>
        <strain evidence="2">RA 99-880 / ATCC MYA-4621 / FGSC 9543 / NRRL 43880</strain>
    </source>
</reference>
<keyword evidence="2" id="KW-1185">Reference proteome</keyword>